<evidence type="ECO:0000259" key="2">
    <source>
        <dbReference type="Pfam" id="PF11258"/>
    </source>
</evidence>
<dbReference type="AlphaFoldDB" id="A0A4Q0I4L8"/>
<keyword evidence="5" id="KW-1185">Reference proteome</keyword>
<feature type="signal peptide" evidence="1">
    <location>
        <begin position="1"/>
        <end position="26"/>
    </location>
</feature>
<dbReference type="Proteomes" id="UP000289166">
    <property type="component" value="Unassembled WGS sequence"/>
</dbReference>
<reference evidence="5" key="1">
    <citation type="submission" date="2018-11" db="EMBL/GenBank/DDBJ databases">
        <title>Genome sequencing of a novel mesophilic and cellulolytic organism within the genus Hungateiclostridium.</title>
        <authorList>
            <person name="Rettenmaier R."/>
            <person name="Liebl W."/>
            <person name="Zverlov V."/>
        </authorList>
    </citation>
    <scope>NUCLEOTIDE SEQUENCE [LARGE SCALE GENOMIC DNA]</scope>
    <source>
        <strain evidence="5">N2K1</strain>
    </source>
</reference>
<protein>
    <submittedName>
        <fullName evidence="4">DUF3048 domain-containing protein</fullName>
    </submittedName>
</protein>
<dbReference type="Pfam" id="PF17479">
    <property type="entry name" value="DUF3048_C"/>
    <property type="match status" value="1"/>
</dbReference>
<dbReference type="InterPro" id="IPR021416">
    <property type="entry name" value="DUF3048_N"/>
</dbReference>
<proteinExistence type="predicted"/>
<dbReference type="EMBL" id="RLII01000008">
    <property type="protein sequence ID" value="RXE59201.1"/>
    <property type="molecule type" value="Genomic_DNA"/>
</dbReference>
<name>A0A4Q0I4L8_9FIRM</name>
<dbReference type="InterPro" id="IPR023158">
    <property type="entry name" value="YerB-like_sf"/>
</dbReference>
<dbReference type="RefSeq" id="WP_069194313.1">
    <property type="nucleotide sequence ID" value="NZ_RLII01000008.1"/>
</dbReference>
<keyword evidence="1" id="KW-0732">Signal</keyword>
<feature type="domain" description="DUF3048" evidence="3">
    <location>
        <begin position="232"/>
        <end position="344"/>
    </location>
</feature>
<dbReference type="OrthoDB" id="9779102at2"/>
<dbReference type="Pfam" id="PF11258">
    <property type="entry name" value="DUF3048"/>
    <property type="match status" value="1"/>
</dbReference>
<comment type="caution">
    <text evidence="4">The sequence shown here is derived from an EMBL/GenBank/DDBJ whole genome shotgun (WGS) entry which is preliminary data.</text>
</comment>
<dbReference type="InterPro" id="IPR035328">
    <property type="entry name" value="DUF3048_C"/>
</dbReference>
<evidence type="ECO:0000259" key="3">
    <source>
        <dbReference type="Pfam" id="PF17479"/>
    </source>
</evidence>
<accession>A0A4Q0I4L8</accession>
<dbReference type="SUPFAM" id="SSF159774">
    <property type="entry name" value="YerB-like"/>
    <property type="match status" value="1"/>
</dbReference>
<evidence type="ECO:0000313" key="4">
    <source>
        <dbReference type="EMBL" id="RXE59201.1"/>
    </source>
</evidence>
<organism evidence="4 5">
    <name type="scientific">Acetivibrio mesophilus</name>
    <dbReference type="NCBI Taxonomy" id="2487273"/>
    <lineage>
        <taxon>Bacteria</taxon>
        <taxon>Bacillati</taxon>
        <taxon>Bacillota</taxon>
        <taxon>Clostridia</taxon>
        <taxon>Eubacteriales</taxon>
        <taxon>Oscillospiraceae</taxon>
        <taxon>Acetivibrio</taxon>
    </lineage>
</organism>
<dbReference type="Gene3D" id="3.50.90.10">
    <property type="entry name" value="YerB-like"/>
    <property type="match status" value="1"/>
</dbReference>
<evidence type="ECO:0000256" key="1">
    <source>
        <dbReference type="SAM" id="SignalP"/>
    </source>
</evidence>
<feature type="domain" description="DUF3048" evidence="2">
    <location>
        <begin position="74"/>
        <end position="203"/>
    </location>
</feature>
<feature type="chain" id="PRO_5039727871" evidence="1">
    <location>
        <begin position="27"/>
        <end position="356"/>
    </location>
</feature>
<evidence type="ECO:0000313" key="5">
    <source>
        <dbReference type="Proteomes" id="UP000289166"/>
    </source>
</evidence>
<gene>
    <name evidence="4" type="ORF">EFD62_08630</name>
</gene>
<sequence length="356" mass="40641">MFSNISFKKGVMLLGILALMVFPASCNRSSSTGNDADASPVPTEDNTNFDYMEQASPDPNNDEEKVNFVFPEKGVRPYAVMIDNQGSICLPQGGMSQAQVIYEAVVEGGITRYMPVFWGLKTELIGPVRSSRHYFLDYAMEHDAIYVHIGWSPMAMADIPKFGINNINGAHGVFWDITQDKSNWQDTYTSMEKLEEYVKKVNYRTNTEKDMVFKYHEKDQELINGKKAEKINLVYSAEYKSYYEYDAEKKLYLRFRNGKPHIERQTEEQLTAKNIIIQKVKNYDIKGDQAGRQEVNTVGSGEGYYITNGKCIDITWSKSSRPEKTKYLDSEGKEIVLNPGQTWVQIFPVSGNFEIE</sequence>